<organism evidence="1 2">
    <name type="scientific">Dentiscutata heterogama</name>
    <dbReference type="NCBI Taxonomy" id="1316150"/>
    <lineage>
        <taxon>Eukaryota</taxon>
        <taxon>Fungi</taxon>
        <taxon>Fungi incertae sedis</taxon>
        <taxon>Mucoromycota</taxon>
        <taxon>Glomeromycotina</taxon>
        <taxon>Glomeromycetes</taxon>
        <taxon>Diversisporales</taxon>
        <taxon>Gigasporaceae</taxon>
        <taxon>Dentiscutata</taxon>
    </lineage>
</organism>
<reference evidence="1" key="1">
    <citation type="submission" date="2021-06" db="EMBL/GenBank/DDBJ databases">
        <authorList>
            <person name="Kallberg Y."/>
            <person name="Tangrot J."/>
            <person name="Rosling A."/>
        </authorList>
    </citation>
    <scope>NUCLEOTIDE SEQUENCE</scope>
    <source>
        <strain evidence="1">IL203A</strain>
    </source>
</reference>
<sequence>ALIRKVINQCWSIMLCPILKLEEIELTINRNQITFSSRISVFIADILEANKITRIYKLANCIKPCLNCIVYVKNLNNINLLEDNIIMQTTELIAYIIQVKKAYENLNIYEAILPNEYQIVIKVIILVVDGLFDEKDL</sequence>
<protein>
    <submittedName>
        <fullName evidence="1">15401_t:CDS:1</fullName>
    </submittedName>
</protein>
<name>A0ACA9Q2V1_9GLOM</name>
<dbReference type="EMBL" id="CAJVPU010037935">
    <property type="protein sequence ID" value="CAG8733685.1"/>
    <property type="molecule type" value="Genomic_DNA"/>
</dbReference>
<keyword evidence="2" id="KW-1185">Reference proteome</keyword>
<accession>A0ACA9Q2V1</accession>
<feature type="non-terminal residue" evidence="1">
    <location>
        <position position="1"/>
    </location>
</feature>
<comment type="caution">
    <text evidence="1">The sequence shown here is derived from an EMBL/GenBank/DDBJ whole genome shotgun (WGS) entry which is preliminary data.</text>
</comment>
<evidence type="ECO:0000313" key="2">
    <source>
        <dbReference type="Proteomes" id="UP000789702"/>
    </source>
</evidence>
<evidence type="ECO:0000313" key="1">
    <source>
        <dbReference type="EMBL" id="CAG8733685.1"/>
    </source>
</evidence>
<proteinExistence type="predicted"/>
<gene>
    <name evidence="1" type="ORF">DHETER_LOCUS13600</name>
</gene>
<dbReference type="Proteomes" id="UP000789702">
    <property type="component" value="Unassembled WGS sequence"/>
</dbReference>